<accession>A0A8J7L6Z8</accession>
<reference evidence="2 3" key="1">
    <citation type="journal article" date="2021" name="Int. J. Syst. Evol. Microbiol.">
        <title>Amazonocrinis nigriterrae gen. nov., sp. nov., Atlanticothrix silvestris gen. nov., sp. nov. and Dendronalium phyllosphericum gen. nov., sp. nov., nostocacean cyanobacteria from Brazilian environments.</title>
        <authorList>
            <person name="Alvarenga D.O."/>
            <person name="Andreote A.P.D."/>
            <person name="Branco L.H.Z."/>
            <person name="Delbaje E."/>
            <person name="Cruz R.B."/>
            <person name="Varani A.M."/>
            <person name="Fiore M.F."/>
        </authorList>
    </citation>
    <scope>NUCLEOTIDE SEQUENCE [LARGE SCALE GENOMIC DNA]</scope>
    <source>
        <strain evidence="2 3">CENA357</strain>
    </source>
</reference>
<dbReference type="Proteomes" id="UP000599391">
    <property type="component" value="Unassembled WGS sequence"/>
</dbReference>
<proteinExistence type="predicted"/>
<evidence type="ECO:0000259" key="1">
    <source>
        <dbReference type="SMART" id="SM00091"/>
    </source>
</evidence>
<organism evidence="2 3">
    <name type="scientific">Atlanticothrix silvestris CENA357</name>
    <dbReference type="NCBI Taxonomy" id="1725252"/>
    <lineage>
        <taxon>Bacteria</taxon>
        <taxon>Bacillati</taxon>
        <taxon>Cyanobacteriota</taxon>
        <taxon>Cyanophyceae</taxon>
        <taxon>Nostocales</taxon>
        <taxon>Nodulariaceae</taxon>
        <taxon>Atlanticothrix</taxon>
        <taxon>Atlanticothrix silvestris</taxon>
    </lineage>
</organism>
<gene>
    <name evidence="2" type="ORF">I8751_20180</name>
</gene>
<evidence type="ECO:0000313" key="3">
    <source>
        <dbReference type="Proteomes" id="UP000599391"/>
    </source>
</evidence>
<dbReference type="EMBL" id="JAECZB010000079">
    <property type="protein sequence ID" value="MBH8554632.1"/>
    <property type="molecule type" value="Genomic_DNA"/>
</dbReference>
<sequence length="128" mass="14957">MKNFDSFSDKINTLENIQAVFWMTDNQSQQVLYVSKAYEKIWQKSCESLYQNYSNWLDAIHPEDRQRVELELIEQVKTSSYDKNIASFVPMVPFVGFAIALSRLKMTWGKSCGLRGLRKISLNYSRLS</sequence>
<dbReference type="Pfam" id="PF08447">
    <property type="entry name" value="PAS_3"/>
    <property type="match status" value="1"/>
</dbReference>
<dbReference type="SMART" id="SM00091">
    <property type="entry name" value="PAS"/>
    <property type="match status" value="1"/>
</dbReference>
<dbReference type="InterPro" id="IPR013655">
    <property type="entry name" value="PAS_fold_3"/>
</dbReference>
<dbReference type="CDD" id="cd00130">
    <property type="entry name" value="PAS"/>
    <property type="match status" value="1"/>
</dbReference>
<dbReference type="InterPro" id="IPR000014">
    <property type="entry name" value="PAS"/>
</dbReference>
<dbReference type="RefSeq" id="WP_214440870.1">
    <property type="nucleotide sequence ID" value="NZ_JAECZB010000079.1"/>
</dbReference>
<comment type="caution">
    <text evidence="2">The sequence shown here is derived from an EMBL/GenBank/DDBJ whole genome shotgun (WGS) entry which is preliminary data.</text>
</comment>
<evidence type="ECO:0000313" key="2">
    <source>
        <dbReference type="EMBL" id="MBH8554632.1"/>
    </source>
</evidence>
<dbReference type="InterPro" id="IPR035965">
    <property type="entry name" value="PAS-like_dom_sf"/>
</dbReference>
<dbReference type="Gene3D" id="3.30.450.20">
    <property type="entry name" value="PAS domain"/>
    <property type="match status" value="1"/>
</dbReference>
<protein>
    <submittedName>
        <fullName evidence="2">PAS domain-containing protein</fullName>
    </submittedName>
</protein>
<dbReference type="SUPFAM" id="SSF55785">
    <property type="entry name" value="PYP-like sensor domain (PAS domain)"/>
    <property type="match status" value="1"/>
</dbReference>
<dbReference type="AlphaFoldDB" id="A0A8J7L6Z8"/>
<keyword evidence="3" id="KW-1185">Reference proteome</keyword>
<name>A0A8J7L6Z8_9CYAN</name>
<feature type="domain" description="PAS" evidence="1">
    <location>
        <begin position="8"/>
        <end position="77"/>
    </location>
</feature>